<feature type="transmembrane region" description="Helical" evidence="1">
    <location>
        <begin position="94"/>
        <end position="112"/>
    </location>
</feature>
<evidence type="ECO:0000313" key="2">
    <source>
        <dbReference type="EMBL" id="EDS73086.1"/>
    </source>
</evidence>
<keyword evidence="1" id="KW-1133">Transmembrane helix</keyword>
<reference evidence="2" key="2">
    <citation type="submission" date="2013-08" db="EMBL/GenBank/DDBJ databases">
        <title>Draft genome sequence of Anaerofustis stercorihominis (DSM 17244).</title>
        <authorList>
            <person name="Sudarsanam P."/>
            <person name="Ley R."/>
            <person name="Guruge J."/>
            <person name="Turnbaugh P.J."/>
            <person name="Mahowald M."/>
            <person name="Liep D."/>
            <person name="Gordon J."/>
        </authorList>
    </citation>
    <scope>NUCLEOTIDE SEQUENCE</scope>
    <source>
        <strain evidence="2">DSM 17244</strain>
    </source>
</reference>
<feature type="transmembrane region" description="Helical" evidence="1">
    <location>
        <begin position="42"/>
        <end position="62"/>
    </location>
</feature>
<comment type="caution">
    <text evidence="2">The sequence shown here is derived from an EMBL/GenBank/DDBJ whole genome shotgun (WGS) entry which is preliminary data.</text>
</comment>
<sequence>MNKYTLIQGLLAIGIICIITFITRSVPFVLFSGKGKKPSDTILYLGKVLPPAMMIMLLVYCLKDMSLIAYPYGIPEIIGVLLAVGLHIWKRNNFISIFGSTIVYMILVQAVFV</sequence>
<evidence type="ECO:0000256" key="1">
    <source>
        <dbReference type="SAM" id="Phobius"/>
    </source>
</evidence>
<dbReference type="Pfam" id="PF05437">
    <property type="entry name" value="AzlD"/>
    <property type="match status" value="1"/>
</dbReference>
<dbReference type="STRING" id="445971.ANASTE_00803"/>
<evidence type="ECO:0000313" key="3">
    <source>
        <dbReference type="Proteomes" id="UP000005178"/>
    </source>
</evidence>
<protein>
    <submittedName>
        <fullName evidence="2">Branched-chain amino acid transport protein AzlD</fullName>
    </submittedName>
</protein>
<dbReference type="PIRSF" id="PIRSF003203">
    <property type="entry name" value="AzlD"/>
    <property type="match status" value="1"/>
</dbReference>
<feature type="transmembrane region" description="Helical" evidence="1">
    <location>
        <begin position="6"/>
        <end position="30"/>
    </location>
</feature>
<dbReference type="eggNOG" id="COG1687">
    <property type="taxonomic scope" value="Bacteria"/>
</dbReference>
<keyword evidence="3" id="KW-1185">Reference proteome</keyword>
<name>B1C7U9_9FIRM</name>
<dbReference type="Proteomes" id="UP000005178">
    <property type="component" value="Unassembled WGS sequence"/>
</dbReference>
<gene>
    <name evidence="2" type="primary">azlD</name>
    <name evidence="2" type="ORF">ANASTE_00803</name>
</gene>
<accession>B1C7U9</accession>
<dbReference type="EMBL" id="ABIL02000005">
    <property type="protein sequence ID" value="EDS73086.1"/>
    <property type="molecule type" value="Genomic_DNA"/>
</dbReference>
<dbReference type="AlphaFoldDB" id="B1C7U9"/>
<dbReference type="OrthoDB" id="308265at2"/>
<dbReference type="GeneID" id="97999687"/>
<dbReference type="InterPro" id="IPR008407">
    <property type="entry name" value="Brnchd-chn_aa_trnsp_AzlD"/>
</dbReference>
<feature type="transmembrane region" description="Helical" evidence="1">
    <location>
        <begin position="68"/>
        <end position="89"/>
    </location>
</feature>
<reference evidence="2" key="1">
    <citation type="submission" date="2008-01" db="EMBL/GenBank/DDBJ databases">
        <authorList>
            <person name="Fulton L."/>
            <person name="Clifton S."/>
            <person name="Fulton B."/>
            <person name="Xu J."/>
            <person name="Minx P."/>
            <person name="Pepin K.H."/>
            <person name="Johnson M."/>
            <person name="Thiruvilangam P."/>
            <person name="Bhonagiri V."/>
            <person name="Nash W.E."/>
            <person name="Mardis E.R."/>
            <person name="Wilson R.K."/>
        </authorList>
    </citation>
    <scope>NUCLEOTIDE SEQUENCE [LARGE SCALE GENOMIC DNA]</scope>
    <source>
        <strain evidence="2">DSM 17244</strain>
    </source>
</reference>
<keyword evidence="1" id="KW-0472">Membrane</keyword>
<proteinExistence type="predicted"/>
<dbReference type="HOGENOM" id="CLU_144816_1_1_9"/>
<dbReference type="RefSeq" id="WP_007049250.1">
    <property type="nucleotide sequence ID" value="NZ_DS560015.1"/>
</dbReference>
<keyword evidence="1" id="KW-0812">Transmembrane</keyword>
<organism evidence="2 3">
    <name type="scientific">Anaerofustis stercorihominis DSM 17244</name>
    <dbReference type="NCBI Taxonomy" id="445971"/>
    <lineage>
        <taxon>Bacteria</taxon>
        <taxon>Bacillati</taxon>
        <taxon>Bacillota</taxon>
        <taxon>Clostridia</taxon>
        <taxon>Eubacteriales</taxon>
        <taxon>Eubacteriaceae</taxon>
        <taxon>Anaerofustis</taxon>
    </lineage>
</organism>